<evidence type="ECO:0000256" key="6">
    <source>
        <dbReference type="ARBA" id="ARBA00022500"/>
    </source>
</evidence>
<dbReference type="GO" id="GO:0015031">
    <property type="term" value="P:protein transport"/>
    <property type="evidence" value="ECO:0007669"/>
    <property type="project" value="UniProtKB-KW"/>
</dbReference>
<sequence>MTTHSAIHTLIELATKDADEAAKRLGAALRASEETGQKLSLLLQYRDDYAARCQADLASGLTATGYLNFRVFLEKLDNAIAGQREVVREAQKLVDAARRVWQENERKRMSFGTLATRAKKQARQHETRRDQKLTDEHATRQTLYKR</sequence>
<evidence type="ECO:0000256" key="10">
    <source>
        <dbReference type="ARBA" id="ARBA00023225"/>
    </source>
</evidence>
<comment type="caution">
    <text evidence="12">The sequence shown here is derived from an EMBL/GenBank/DDBJ whole genome shotgun (WGS) entry which is preliminary data.</text>
</comment>
<accession>A0A512L4C0</accession>
<evidence type="ECO:0000256" key="2">
    <source>
        <dbReference type="ARBA" id="ARBA00010004"/>
    </source>
</evidence>
<evidence type="ECO:0000256" key="5">
    <source>
        <dbReference type="ARBA" id="ARBA00022475"/>
    </source>
</evidence>
<feature type="region of interest" description="Disordered" evidence="11">
    <location>
        <begin position="115"/>
        <end position="146"/>
    </location>
</feature>
<dbReference type="InterPro" id="IPR053716">
    <property type="entry name" value="Flag_assembly_chemotaxis_eff"/>
</dbReference>
<dbReference type="InterPro" id="IPR012823">
    <property type="entry name" value="Flagell_FliJ"/>
</dbReference>
<dbReference type="AlphaFoldDB" id="A0A512L4C0"/>
<evidence type="ECO:0000256" key="3">
    <source>
        <dbReference type="ARBA" id="ARBA00020392"/>
    </source>
</evidence>
<dbReference type="GO" id="GO:0006935">
    <property type="term" value="P:chemotaxis"/>
    <property type="evidence" value="ECO:0007669"/>
    <property type="project" value="UniProtKB-KW"/>
</dbReference>
<dbReference type="GO" id="GO:0044781">
    <property type="term" value="P:bacterial-type flagellum organization"/>
    <property type="evidence" value="ECO:0007669"/>
    <property type="project" value="UniProtKB-KW"/>
</dbReference>
<keyword evidence="9" id="KW-0472">Membrane</keyword>
<reference evidence="12 13" key="1">
    <citation type="submission" date="2019-07" db="EMBL/GenBank/DDBJ databases">
        <title>Whole genome shotgun sequence of Thiobacillus plumbophilus NBRC 107929.</title>
        <authorList>
            <person name="Hosoyama A."/>
            <person name="Uohara A."/>
            <person name="Ohji S."/>
            <person name="Ichikawa N."/>
        </authorList>
    </citation>
    <scope>NUCLEOTIDE SEQUENCE [LARGE SCALE GENOMIC DNA]</scope>
    <source>
        <strain evidence="12 13">NBRC 107929</strain>
    </source>
</reference>
<dbReference type="GO" id="GO:0009288">
    <property type="term" value="C:bacterial-type flagellum"/>
    <property type="evidence" value="ECO:0007669"/>
    <property type="project" value="InterPro"/>
</dbReference>
<evidence type="ECO:0000256" key="8">
    <source>
        <dbReference type="ARBA" id="ARBA00022927"/>
    </source>
</evidence>
<evidence type="ECO:0000256" key="9">
    <source>
        <dbReference type="ARBA" id="ARBA00023136"/>
    </source>
</evidence>
<keyword evidence="13" id="KW-1185">Reference proteome</keyword>
<feature type="compositionally biased region" description="Basic and acidic residues" evidence="11">
    <location>
        <begin position="123"/>
        <end position="139"/>
    </location>
</feature>
<dbReference type="GO" id="GO:0005886">
    <property type="term" value="C:plasma membrane"/>
    <property type="evidence" value="ECO:0007669"/>
    <property type="project" value="UniProtKB-SubCell"/>
</dbReference>
<dbReference type="PANTHER" id="PTHR38786">
    <property type="entry name" value="FLAGELLAR FLIJ PROTEIN"/>
    <property type="match status" value="1"/>
</dbReference>
<evidence type="ECO:0000313" key="13">
    <source>
        <dbReference type="Proteomes" id="UP000321337"/>
    </source>
</evidence>
<proteinExistence type="inferred from homology"/>
<evidence type="ECO:0000256" key="1">
    <source>
        <dbReference type="ARBA" id="ARBA00004413"/>
    </source>
</evidence>
<organism evidence="12 13">
    <name type="scientific">Sulfuriferula plumbiphila</name>
    <dbReference type="NCBI Taxonomy" id="171865"/>
    <lineage>
        <taxon>Bacteria</taxon>
        <taxon>Pseudomonadati</taxon>
        <taxon>Pseudomonadota</taxon>
        <taxon>Betaproteobacteria</taxon>
        <taxon>Nitrosomonadales</taxon>
        <taxon>Sulfuricellaceae</taxon>
        <taxon>Sulfuriferula</taxon>
    </lineage>
</organism>
<keyword evidence="5" id="KW-1003">Cell membrane</keyword>
<evidence type="ECO:0000256" key="7">
    <source>
        <dbReference type="ARBA" id="ARBA00022795"/>
    </source>
</evidence>
<keyword evidence="8" id="KW-0653">Protein transport</keyword>
<gene>
    <name evidence="12" type="ORF">TPL01_04550</name>
</gene>
<evidence type="ECO:0000256" key="11">
    <source>
        <dbReference type="SAM" id="MobiDB-lite"/>
    </source>
</evidence>
<protein>
    <recommendedName>
        <fullName evidence="3">Flagellar FliJ protein</fullName>
    </recommendedName>
</protein>
<dbReference type="RefSeq" id="WP_147070352.1">
    <property type="nucleotide sequence ID" value="NZ_AP021884.1"/>
</dbReference>
<dbReference type="EMBL" id="BKAD01000004">
    <property type="protein sequence ID" value="GEP29317.1"/>
    <property type="molecule type" value="Genomic_DNA"/>
</dbReference>
<dbReference type="GO" id="GO:0071973">
    <property type="term" value="P:bacterial-type flagellum-dependent cell motility"/>
    <property type="evidence" value="ECO:0007669"/>
    <property type="project" value="InterPro"/>
</dbReference>
<evidence type="ECO:0000256" key="4">
    <source>
        <dbReference type="ARBA" id="ARBA00022448"/>
    </source>
</evidence>
<dbReference type="PRINTS" id="PR01004">
    <property type="entry name" value="FLGFLIJ"/>
</dbReference>
<dbReference type="InterPro" id="IPR018006">
    <property type="entry name" value="Flag_FliJ_proteobac"/>
</dbReference>
<dbReference type="InterPro" id="IPR052570">
    <property type="entry name" value="FliJ"/>
</dbReference>
<keyword evidence="7" id="KW-1005">Bacterial flagellum biogenesis</keyword>
<dbReference type="NCBIfam" id="TIGR02473">
    <property type="entry name" value="flagell_FliJ"/>
    <property type="match status" value="1"/>
</dbReference>
<dbReference type="Gene3D" id="1.10.287.1700">
    <property type="match status" value="1"/>
</dbReference>
<dbReference type="GO" id="GO:0003774">
    <property type="term" value="F:cytoskeletal motor activity"/>
    <property type="evidence" value="ECO:0007669"/>
    <property type="project" value="InterPro"/>
</dbReference>
<dbReference type="Proteomes" id="UP000321337">
    <property type="component" value="Unassembled WGS sequence"/>
</dbReference>
<comment type="similarity">
    <text evidence="2">Belongs to the FliJ family.</text>
</comment>
<dbReference type="OrthoDB" id="6465096at2"/>
<evidence type="ECO:0000313" key="12">
    <source>
        <dbReference type="EMBL" id="GEP29317.1"/>
    </source>
</evidence>
<keyword evidence="10" id="KW-1006">Bacterial flagellum protein export</keyword>
<dbReference type="PANTHER" id="PTHR38786:SF1">
    <property type="entry name" value="FLAGELLAR FLIJ PROTEIN"/>
    <property type="match status" value="1"/>
</dbReference>
<comment type="subcellular location">
    <subcellularLocation>
        <location evidence="1">Cell membrane</location>
        <topology evidence="1">Peripheral membrane protein</topology>
        <orientation evidence="1">Cytoplasmic side</orientation>
    </subcellularLocation>
</comment>
<dbReference type="PIRSF" id="PIRSF019404">
    <property type="entry name" value="FliJ"/>
    <property type="match status" value="1"/>
</dbReference>
<dbReference type="Pfam" id="PF02050">
    <property type="entry name" value="FliJ"/>
    <property type="match status" value="1"/>
</dbReference>
<keyword evidence="4" id="KW-0813">Transport</keyword>
<name>A0A512L4C0_9PROT</name>
<keyword evidence="6" id="KW-0145">Chemotaxis</keyword>